<feature type="signal peptide" evidence="1">
    <location>
        <begin position="1"/>
        <end position="27"/>
    </location>
</feature>
<dbReference type="EMBL" id="LT965928">
    <property type="protein sequence ID" value="SOU39492.1"/>
    <property type="molecule type" value="Genomic_DNA"/>
</dbReference>
<keyword evidence="1" id="KW-0732">Signal</keyword>
<dbReference type="OrthoDB" id="6311651at2"/>
<sequence length="103" mass="11406">MSNVVQRILNNAVLFALLMSVSLSLHANTTEVNIDSAKLANHFIACDIPDQANLDLDVDSHVNAFTFRALQPLPNVVNSFYKSTNLNRPFSTAYQRGPPSYLI</sequence>
<evidence type="ECO:0000313" key="3">
    <source>
        <dbReference type="EMBL" id="SOU39492.1"/>
    </source>
</evidence>
<dbReference type="GeneID" id="93662130"/>
<name>A0A2K4X592_PSEVC</name>
<protein>
    <submittedName>
        <fullName evidence="3">Uncharacterized protein</fullName>
    </submittedName>
</protein>
<dbReference type="RefSeq" id="WP_104641781.1">
    <property type="nucleotide sequence ID" value="NZ_AQGW01000015.1"/>
</dbReference>
<keyword evidence="5" id="KW-1185">Reference proteome</keyword>
<dbReference type="EMBL" id="AQGW01000015">
    <property type="protein sequence ID" value="MBE0381575.1"/>
    <property type="molecule type" value="Genomic_DNA"/>
</dbReference>
<evidence type="ECO:0000313" key="5">
    <source>
        <dbReference type="Proteomes" id="UP000615003"/>
    </source>
</evidence>
<dbReference type="Proteomes" id="UP000238288">
    <property type="component" value="Chromosome PCAR9a"/>
</dbReference>
<proteinExistence type="predicted"/>
<reference evidence="2 5" key="1">
    <citation type="submission" date="2015-06" db="EMBL/GenBank/DDBJ databases">
        <title>Genome sequence of Pseudoalteromonas carrageenovora.</title>
        <authorList>
            <person name="Xie B.-B."/>
            <person name="Rong J.-C."/>
            <person name="Qin Q.-L."/>
            <person name="Zhang Y.-Z."/>
        </authorList>
    </citation>
    <scope>NUCLEOTIDE SEQUENCE [LARGE SCALE GENOMIC DNA]</scope>
    <source>
        <strain evidence="2 5">IAM 12662</strain>
    </source>
</reference>
<evidence type="ECO:0000313" key="4">
    <source>
        <dbReference type="Proteomes" id="UP000238288"/>
    </source>
</evidence>
<reference evidence="3 4" key="2">
    <citation type="submission" date="2017-11" db="EMBL/GenBank/DDBJ databases">
        <authorList>
            <person name="Han C.G."/>
        </authorList>
    </citation>
    <scope>NUCLEOTIDE SEQUENCE [LARGE SCALE GENOMIC DNA]</scope>
    <source>
        <strain evidence="4">ATCC 43555</strain>
        <strain evidence="3">ATCC43555</strain>
    </source>
</reference>
<organism evidence="3 4">
    <name type="scientific">Pseudoalteromonas carrageenovora IAM 12662</name>
    <dbReference type="NCBI Taxonomy" id="1314868"/>
    <lineage>
        <taxon>Bacteria</taxon>
        <taxon>Pseudomonadati</taxon>
        <taxon>Pseudomonadota</taxon>
        <taxon>Gammaproteobacteria</taxon>
        <taxon>Alteromonadales</taxon>
        <taxon>Pseudoalteromonadaceae</taxon>
        <taxon>Pseudoalteromonas</taxon>
    </lineage>
</organism>
<dbReference type="Proteomes" id="UP000615003">
    <property type="component" value="Unassembled WGS sequence"/>
</dbReference>
<accession>A0A2K4X592</accession>
<evidence type="ECO:0000313" key="2">
    <source>
        <dbReference type="EMBL" id="MBE0381575.1"/>
    </source>
</evidence>
<evidence type="ECO:0000256" key="1">
    <source>
        <dbReference type="SAM" id="SignalP"/>
    </source>
</evidence>
<feature type="chain" id="PRO_5014340777" evidence="1">
    <location>
        <begin position="28"/>
        <end position="103"/>
    </location>
</feature>
<dbReference type="AlphaFoldDB" id="A0A2K4X592"/>
<gene>
    <name evidence="3" type="ORF">PCAR9_A10195</name>
    <name evidence="2" type="ORF">PCARR_a3366</name>
</gene>